<accession>A0ABR6Z2F6</accession>
<dbReference type="CDD" id="cd06127">
    <property type="entry name" value="DEDDh"/>
    <property type="match status" value="1"/>
</dbReference>
<keyword evidence="3" id="KW-1185">Reference proteome</keyword>
<dbReference type="SUPFAM" id="SSF52113">
    <property type="entry name" value="BRCT domain"/>
    <property type="match status" value="1"/>
</dbReference>
<sequence>MSSKTQQRPYKGQSLVDFPDNYVVIDIETTGLNPLNSEIIEVACLKIHDNQIVNTFESLCQPFNDISFFIENLTGITSSDLTSAPSPCEVISEFVDFSKGYTLVGHNINFDINFLYDYCDVYSERPLSNDFVDTLRLARQTRLDLENYKLPTLCSYFNIHNINAHRALSDCYATNELYQIFKSTPLDSIGEPDYLSMLQNDFTDHPFYSKKCLCYETSCISLTQFNNILIKIGAIPRYQHSKSVDYIIMNERAMRRHIECYGTDRNFKSAQLISEIEFYELCCLPVEKMIKEKSKASKVNKNKSISISEIIPTNTEFDVNHPLFGKVCVFTGALSLPREELMQFVVDHGGICGSGITKKTNYLFVGSFENETRLKGKKSSKILKAEQYISEGLDLKILSEREFIDMIKAD</sequence>
<protein>
    <recommendedName>
        <fullName evidence="1">BRCT domain-containing protein</fullName>
    </recommendedName>
</protein>
<organism evidence="2 3">
    <name type="scientific">Acetobacterium malicum</name>
    <dbReference type="NCBI Taxonomy" id="52692"/>
    <lineage>
        <taxon>Bacteria</taxon>
        <taxon>Bacillati</taxon>
        <taxon>Bacillota</taxon>
        <taxon>Clostridia</taxon>
        <taxon>Eubacteriales</taxon>
        <taxon>Eubacteriaceae</taxon>
        <taxon>Acetobacterium</taxon>
    </lineage>
</organism>
<dbReference type="InterPro" id="IPR006054">
    <property type="entry name" value="DnaQ"/>
</dbReference>
<comment type="caution">
    <text evidence="2">The sequence shown here is derived from an EMBL/GenBank/DDBJ whole genome shotgun (WGS) entry which is preliminary data.</text>
</comment>
<dbReference type="CDD" id="cd17748">
    <property type="entry name" value="BRCT_DNA_ligase_like"/>
    <property type="match status" value="1"/>
</dbReference>
<dbReference type="SMART" id="SM00479">
    <property type="entry name" value="EXOIII"/>
    <property type="match status" value="1"/>
</dbReference>
<dbReference type="Proteomes" id="UP000622405">
    <property type="component" value="Unassembled WGS sequence"/>
</dbReference>
<evidence type="ECO:0000313" key="2">
    <source>
        <dbReference type="EMBL" id="MBC3901667.1"/>
    </source>
</evidence>
<dbReference type="Pfam" id="PF00533">
    <property type="entry name" value="BRCT"/>
    <property type="match status" value="1"/>
</dbReference>
<dbReference type="RefSeq" id="WP_186895683.1">
    <property type="nucleotide sequence ID" value="NZ_WJBE01000040.1"/>
</dbReference>
<dbReference type="NCBIfam" id="TIGR00573">
    <property type="entry name" value="dnaq"/>
    <property type="match status" value="1"/>
</dbReference>
<name>A0ABR6Z2F6_9FIRM</name>
<dbReference type="InterPro" id="IPR036397">
    <property type="entry name" value="RNaseH_sf"/>
</dbReference>
<dbReference type="InterPro" id="IPR001357">
    <property type="entry name" value="BRCT_dom"/>
</dbReference>
<reference evidence="2 3" key="1">
    <citation type="journal article" date="2020" name="mSystems">
        <title>Defining Genomic and Predicted Metabolic Features of the Acetobacterium Genus.</title>
        <authorList>
            <person name="Ross D.E."/>
            <person name="Marshall C.W."/>
            <person name="Gulliver D."/>
            <person name="May H.D."/>
            <person name="Norman R.S."/>
        </authorList>
    </citation>
    <scope>NUCLEOTIDE SEQUENCE [LARGE SCALE GENOMIC DNA]</scope>
    <source>
        <strain evidence="2 3">DSM 4132</strain>
    </source>
</reference>
<proteinExistence type="predicted"/>
<dbReference type="EMBL" id="WJBE01000040">
    <property type="protein sequence ID" value="MBC3901667.1"/>
    <property type="molecule type" value="Genomic_DNA"/>
</dbReference>
<gene>
    <name evidence="2" type="ORF">GH811_18885</name>
</gene>
<dbReference type="Gene3D" id="3.30.420.10">
    <property type="entry name" value="Ribonuclease H-like superfamily/Ribonuclease H"/>
    <property type="match status" value="1"/>
</dbReference>
<evidence type="ECO:0000259" key="1">
    <source>
        <dbReference type="PROSITE" id="PS50172"/>
    </source>
</evidence>
<dbReference type="PROSITE" id="PS50172">
    <property type="entry name" value="BRCT"/>
    <property type="match status" value="1"/>
</dbReference>
<dbReference type="InterPro" id="IPR012337">
    <property type="entry name" value="RNaseH-like_sf"/>
</dbReference>
<dbReference type="InterPro" id="IPR013520">
    <property type="entry name" value="Ribonucl_H"/>
</dbReference>
<evidence type="ECO:0000313" key="3">
    <source>
        <dbReference type="Proteomes" id="UP000622405"/>
    </source>
</evidence>
<dbReference type="PANTHER" id="PTHR30231">
    <property type="entry name" value="DNA POLYMERASE III SUBUNIT EPSILON"/>
    <property type="match status" value="1"/>
</dbReference>
<dbReference type="InterPro" id="IPR036420">
    <property type="entry name" value="BRCT_dom_sf"/>
</dbReference>
<dbReference type="PANTHER" id="PTHR30231:SF41">
    <property type="entry name" value="DNA POLYMERASE III SUBUNIT EPSILON"/>
    <property type="match status" value="1"/>
</dbReference>
<dbReference type="SUPFAM" id="SSF53098">
    <property type="entry name" value="Ribonuclease H-like"/>
    <property type="match status" value="1"/>
</dbReference>
<dbReference type="Gene3D" id="3.40.50.10190">
    <property type="entry name" value="BRCT domain"/>
    <property type="match status" value="1"/>
</dbReference>
<feature type="domain" description="BRCT" evidence="1">
    <location>
        <begin position="318"/>
        <end position="410"/>
    </location>
</feature>
<dbReference type="Pfam" id="PF00929">
    <property type="entry name" value="RNase_T"/>
    <property type="match status" value="1"/>
</dbReference>